<keyword evidence="2" id="KW-0143">Chaperone</keyword>
<accession>A0A163YJ67</accession>
<dbReference type="EMBL" id="LQNU01000060">
    <property type="protein sequence ID" value="KZE79506.1"/>
    <property type="molecule type" value="Genomic_DNA"/>
</dbReference>
<dbReference type="Proteomes" id="UP000076630">
    <property type="component" value="Unassembled WGS sequence"/>
</dbReference>
<dbReference type="InterPro" id="IPR020818">
    <property type="entry name" value="Chaperonin_GroES"/>
</dbReference>
<evidence type="ECO:0000256" key="2">
    <source>
        <dbReference type="ARBA" id="ARBA00023186"/>
    </source>
</evidence>
<dbReference type="Pfam" id="PF00166">
    <property type="entry name" value="Cpn10"/>
    <property type="match status" value="1"/>
</dbReference>
<dbReference type="SUPFAM" id="SSF50129">
    <property type="entry name" value="GroES-like"/>
    <property type="match status" value="1"/>
</dbReference>
<dbReference type="CDD" id="cd00320">
    <property type="entry name" value="cpn10"/>
    <property type="match status" value="1"/>
</dbReference>
<dbReference type="Gene3D" id="2.30.33.40">
    <property type="entry name" value="GroES chaperonin"/>
    <property type="match status" value="1"/>
</dbReference>
<comment type="similarity">
    <text evidence="1">Belongs to the GroES chaperonin family.</text>
</comment>
<dbReference type="OrthoDB" id="1453871at2"/>
<name>A0A163YJ67_9FLAO</name>
<gene>
    <name evidence="3" type="ORF">AV926_11875</name>
</gene>
<dbReference type="InterPro" id="IPR037124">
    <property type="entry name" value="Chaperonin_GroES_sf"/>
</dbReference>
<evidence type="ECO:0000313" key="3">
    <source>
        <dbReference type="EMBL" id="KZE79506.1"/>
    </source>
</evidence>
<protein>
    <submittedName>
        <fullName evidence="3">Chaperonin</fullName>
    </submittedName>
</protein>
<dbReference type="InterPro" id="IPR011032">
    <property type="entry name" value="GroES-like_sf"/>
</dbReference>
<dbReference type="GO" id="GO:0005524">
    <property type="term" value="F:ATP binding"/>
    <property type="evidence" value="ECO:0007669"/>
    <property type="project" value="InterPro"/>
</dbReference>
<evidence type="ECO:0000256" key="1">
    <source>
        <dbReference type="ARBA" id="ARBA00006975"/>
    </source>
</evidence>
<reference evidence="3 4" key="1">
    <citation type="submission" date="2016-01" db="EMBL/GenBank/DDBJ databases">
        <title>Whole genome sequencing of Myroides marinus L41.</title>
        <authorList>
            <person name="Hong K.W."/>
        </authorList>
    </citation>
    <scope>NUCLEOTIDE SEQUENCE [LARGE SCALE GENOMIC DNA]</scope>
    <source>
        <strain evidence="3 4">L41</strain>
    </source>
</reference>
<organism evidence="3 4">
    <name type="scientific">Myroides marinus</name>
    <dbReference type="NCBI Taxonomy" id="703342"/>
    <lineage>
        <taxon>Bacteria</taxon>
        <taxon>Pseudomonadati</taxon>
        <taxon>Bacteroidota</taxon>
        <taxon>Flavobacteriia</taxon>
        <taxon>Flavobacteriales</taxon>
        <taxon>Flavobacteriaceae</taxon>
        <taxon>Myroides</taxon>
    </lineage>
</organism>
<proteinExistence type="inferred from homology"/>
<sequence length="85" mass="9495">MQLLGDRLLCVPIVEEKKTSSGLILPMNYESKNEYNVIAVGTKVKHIEVCNRIRTFKHSEGTPAEFNGEMCVVFGEGSDVEYVSD</sequence>
<dbReference type="GO" id="GO:0044183">
    <property type="term" value="F:protein folding chaperone"/>
    <property type="evidence" value="ECO:0007669"/>
    <property type="project" value="InterPro"/>
</dbReference>
<dbReference type="AlphaFoldDB" id="A0A163YJ67"/>
<dbReference type="RefSeq" id="WP_038987791.1">
    <property type="nucleotide sequence ID" value="NZ_JWJO01000065.1"/>
</dbReference>
<keyword evidence="4" id="KW-1185">Reference proteome</keyword>
<evidence type="ECO:0000313" key="4">
    <source>
        <dbReference type="Proteomes" id="UP000076630"/>
    </source>
</evidence>
<comment type="caution">
    <text evidence="3">The sequence shown here is derived from an EMBL/GenBank/DDBJ whole genome shotgun (WGS) entry which is preliminary data.</text>
</comment>